<gene>
    <name evidence="1" type="ORF">SOIL9_13660</name>
</gene>
<sequence>MNLELKILRRDAIPAALEKAHRYRLLNEPEQAESICEDVLSIDPDNQAALASLILALTDRFGSSRPVPPRYVRELLPRLTGDYERAYFAGIIAEREGIAWLRSGQPRSGEAAFVCFHDAMNHFETAEALSPPANDDALLRWNSCARMIMKHPDVYPTDVLATEVYVGD</sequence>
<keyword evidence="2" id="KW-1185">Reference proteome</keyword>
<dbReference type="AlphaFoldDB" id="A0A6P2D4X9"/>
<protein>
    <recommendedName>
        <fullName evidence="3">Tetratricopeptide repeat protein</fullName>
    </recommendedName>
</protein>
<dbReference type="KEGG" id="gms:SOIL9_13660"/>
<evidence type="ECO:0008006" key="3">
    <source>
        <dbReference type="Google" id="ProtNLM"/>
    </source>
</evidence>
<dbReference type="EMBL" id="LR593886">
    <property type="protein sequence ID" value="VTR96348.1"/>
    <property type="molecule type" value="Genomic_DNA"/>
</dbReference>
<dbReference type="Proteomes" id="UP000464178">
    <property type="component" value="Chromosome"/>
</dbReference>
<reference evidence="1 2" key="1">
    <citation type="submission" date="2019-05" db="EMBL/GenBank/DDBJ databases">
        <authorList>
            <consortium name="Science for Life Laboratories"/>
        </authorList>
    </citation>
    <scope>NUCLEOTIDE SEQUENCE [LARGE SCALE GENOMIC DNA]</scope>
    <source>
        <strain evidence="1">Soil9</strain>
    </source>
</reference>
<organism evidence="1 2">
    <name type="scientific">Gemmata massiliana</name>
    <dbReference type="NCBI Taxonomy" id="1210884"/>
    <lineage>
        <taxon>Bacteria</taxon>
        <taxon>Pseudomonadati</taxon>
        <taxon>Planctomycetota</taxon>
        <taxon>Planctomycetia</taxon>
        <taxon>Gemmatales</taxon>
        <taxon>Gemmataceae</taxon>
        <taxon>Gemmata</taxon>
    </lineage>
</organism>
<proteinExistence type="predicted"/>
<name>A0A6P2D4X9_9BACT</name>
<keyword evidence="1" id="KW-0378">Hydrolase</keyword>
<accession>A0A6P2D4X9</accession>
<evidence type="ECO:0000313" key="1">
    <source>
        <dbReference type="EMBL" id="VTR96348.1"/>
    </source>
</evidence>
<evidence type="ECO:0000313" key="2">
    <source>
        <dbReference type="Proteomes" id="UP000464178"/>
    </source>
</evidence>
<dbReference type="RefSeq" id="WP_162670644.1">
    <property type="nucleotide sequence ID" value="NZ_LR593886.1"/>
</dbReference>
<dbReference type="GO" id="GO:0016787">
    <property type="term" value="F:hydrolase activity"/>
    <property type="evidence" value="ECO:0007669"/>
    <property type="project" value="UniProtKB-KW"/>
</dbReference>